<dbReference type="EMBL" id="JADBEC010000001">
    <property type="protein sequence ID" value="MBE1503132.1"/>
    <property type="molecule type" value="Genomic_DNA"/>
</dbReference>
<keyword evidence="4" id="KW-0597">Phosphoprotein</keyword>
<evidence type="ECO:0000259" key="12">
    <source>
        <dbReference type="PROSITE" id="PS50109"/>
    </source>
</evidence>
<dbReference type="CDD" id="cd00075">
    <property type="entry name" value="HATPase"/>
    <property type="match status" value="1"/>
</dbReference>
<evidence type="ECO:0000313" key="15">
    <source>
        <dbReference type="Proteomes" id="UP000620262"/>
    </source>
</evidence>
<evidence type="ECO:0000256" key="6">
    <source>
        <dbReference type="ARBA" id="ARBA00022692"/>
    </source>
</evidence>
<dbReference type="Gene3D" id="3.30.565.10">
    <property type="entry name" value="Histidine kinase-like ATPase, C-terminal domain"/>
    <property type="match status" value="1"/>
</dbReference>
<dbReference type="Gene3D" id="1.10.287.130">
    <property type="match status" value="1"/>
</dbReference>
<evidence type="ECO:0000256" key="3">
    <source>
        <dbReference type="ARBA" id="ARBA00012438"/>
    </source>
</evidence>
<gene>
    <name evidence="14" type="ORF">H4W29_000313</name>
</gene>
<evidence type="ECO:0000256" key="8">
    <source>
        <dbReference type="ARBA" id="ARBA00022989"/>
    </source>
</evidence>
<dbReference type="SUPFAM" id="SSF55874">
    <property type="entry name" value="ATPase domain of HSP90 chaperone/DNA topoisomerase II/histidine kinase"/>
    <property type="match status" value="1"/>
</dbReference>
<keyword evidence="5" id="KW-0808">Transferase</keyword>
<dbReference type="InterPro" id="IPR036890">
    <property type="entry name" value="HATPase_C_sf"/>
</dbReference>
<evidence type="ECO:0000256" key="7">
    <source>
        <dbReference type="ARBA" id="ARBA00022777"/>
    </source>
</evidence>
<comment type="catalytic activity">
    <reaction evidence="1">
        <text>ATP + protein L-histidine = ADP + protein N-phospho-L-histidine.</text>
        <dbReference type="EC" id="2.7.13.3"/>
    </reaction>
</comment>
<evidence type="ECO:0000256" key="4">
    <source>
        <dbReference type="ARBA" id="ARBA00022553"/>
    </source>
</evidence>
<dbReference type="PROSITE" id="PS50109">
    <property type="entry name" value="HIS_KIN"/>
    <property type="match status" value="1"/>
</dbReference>
<dbReference type="InterPro" id="IPR003661">
    <property type="entry name" value="HisK_dim/P_dom"/>
</dbReference>
<dbReference type="CDD" id="cd00082">
    <property type="entry name" value="HisKA"/>
    <property type="match status" value="1"/>
</dbReference>
<comment type="subcellular location">
    <subcellularLocation>
        <location evidence="2">Membrane</location>
        <topology evidence="2">Multi-pass membrane protein</topology>
    </subcellularLocation>
</comment>
<accession>A0ABR9IIX4</accession>
<dbReference type="InterPro" id="IPR003660">
    <property type="entry name" value="HAMP_dom"/>
</dbReference>
<protein>
    <recommendedName>
        <fullName evidence="3">histidine kinase</fullName>
        <ecNumber evidence="3">2.7.13.3</ecNumber>
    </recommendedName>
</protein>
<evidence type="ECO:0000313" key="14">
    <source>
        <dbReference type="EMBL" id="MBE1503132.1"/>
    </source>
</evidence>
<evidence type="ECO:0000256" key="9">
    <source>
        <dbReference type="ARBA" id="ARBA00023012"/>
    </source>
</evidence>
<evidence type="ECO:0000256" key="11">
    <source>
        <dbReference type="SAM" id="Phobius"/>
    </source>
</evidence>
<evidence type="ECO:0000256" key="2">
    <source>
        <dbReference type="ARBA" id="ARBA00004141"/>
    </source>
</evidence>
<dbReference type="InterPro" id="IPR003594">
    <property type="entry name" value="HATPase_dom"/>
</dbReference>
<dbReference type="GO" id="GO:0016301">
    <property type="term" value="F:kinase activity"/>
    <property type="evidence" value="ECO:0007669"/>
    <property type="project" value="UniProtKB-KW"/>
</dbReference>
<sequence length="443" mass="48696">MRFPNTSLWWRLNWQLSLLFVGTTASVIVGLCIYGVMILSPNVSMEHRLLNALEGSLSYEPGRGLRIEDSEQLTALKNDTPNLFFYAAAPDGTAVAYGTIPPAYIQLTKFVPLIKDADIRGTGASTPVPASVDDIEIDTTEIRVLYGGRNGNESIFLTMLGGTYKIYVPLLAVTLPALFFAVPRLVRRSLSGLSDVVRKAPEIDPRQPGSRLPVDRVPSEVVPLIHAFNSILERLEQQFAARERFLIDAAHELRTPIAVMQTRIDTTLEGNTRDIMMDDIGRLRETAEQLLDFERSEQSPEQFEQVDLVEVARNVVADQAPLAIRNGYEISFDSDVDELYRLVSPSAMSRAIGNLVRNAIDHGGNTGMISVRVSERGGISVSDEGPGIPAAHRDLVFEPFYRVTPRSTGAGLGLSIVKQIVSRHRGSITLEGNPTGTTVTIRL</sequence>
<dbReference type="PANTHER" id="PTHR45436:SF15">
    <property type="entry name" value="SENSOR HISTIDINE KINASE CUSS"/>
    <property type="match status" value="1"/>
</dbReference>
<comment type="caution">
    <text evidence="14">The sequence shown here is derived from an EMBL/GenBank/DDBJ whole genome shotgun (WGS) entry which is preliminary data.</text>
</comment>
<feature type="domain" description="HAMP" evidence="13">
    <location>
        <begin position="187"/>
        <end position="240"/>
    </location>
</feature>
<dbReference type="RefSeq" id="WP_192727393.1">
    <property type="nucleotide sequence ID" value="NZ_BAAAVL010000003.1"/>
</dbReference>
<dbReference type="PROSITE" id="PS50885">
    <property type="entry name" value="HAMP"/>
    <property type="match status" value="1"/>
</dbReference>
<keyword evidence="9" id="KW-0902">Two-component regulatory system</keyword>
<keyword evidence="10 11" id="KW-0472">Membrane</keyword>
<evidence type="ECO:0000256" key="5">
    <source>
        <dbReference type="ARBA" id="ARBA00022679"/>
    </source>
</evidence>
<reference evidence="14 15" key="1">
    <citation type="submission" date="2020-10" db="EMBL/GenBank/DDBJ databases">
        <title>Sequencing the genomes of 1000 actinobacteria strains.</title>
        <authorList>
            <person name="Klenk H.-P."/>
        </authorList>
    </citation>
    <scope>NUCLEOTIDE SEQUENCE [LARGE SCALE GENOMIC DNA]</scope>
    <source>
        <strain evidence="14 15">DSM 7307</strain>
    </source>
</reference>
<dbReference type="PRINTS" id="PR00344">
    <property type="entry name" value="BCTRLSENSOR"/>
</dbReference>
<organism evidence="14 15">
    <name type="scientific">Rhizobium viscosum</name>
    <name type="common">Arthrobacter viscosus</name>
    <dbReference type="NCBI Taxonomy" id="1673"/>
    <lineage>
        <taxon>Bacteria</taxon>
        <taxon>Pseudomonadati</taxon>
        <taxon>Pseudomonadota</taxon>
        <taxon>Alphaproteobacteria</taxon>
        <taxon>Hyphomicrobiales</taxon>
        <taxon>Rhizobiaceae</taxon>
        <taxon>Rhizobium/Agrobacterium group</taxon>
        <taxon>Rhizobium</taxon>
    </lineage>
</organism>
<dbReference type="InterPro" id="IPR036097">
    <property type="entry name" value="HisK_dim/P_sf"/>
</dbReference>
<dbReference type="InterPro" id="IPR005467">
    <property type="entry name" value="His_kinase_dom"/>
</dbReference>
<dbReference type="EC" id="2.7.13.3" evidence="3"/>
<evidence type="ECO:0000259" key="13">
    <source>
        <dbReference type="PROSITE" id="PS50885"/>
    </source>
</evidence>
<evidence type="ECO:0000256" key="10">
    <source>
        <dbReference type="ARBA" id="ARBA00023136"/>
    </source>
</evidence>
<keyword evidence="7 14" id="KW-0418">Kinase</keyword>
<dbReference type="InterPro" id="IPR004358">
    <property type="entry name" value="Sig_transdc_His_kin-like_C"/>
</dbReference>
<dbReference type="InterPro" id="IPR050428">
    <property type="entry name" value="TCS_sensor_his_kinase"/>
</dbReference>
<dbReference type="SMART" id="SM00387">
    <property type="entry name" value="HATPase_c"/>
    <property type="match status" value="1"/>
</dbReference>
<keyword evidence="6 11" id="KW-0812">Transmembrane</keyword>
<proteinExistence type="predicted"/>
<keyword evidence="8 11" id="KW-1133">Transmembrane helix</keyword>
<dbReference type="SUPFAM" id="SSF47384">
    <property type="entry name" value="Homodimeric domain of signal transducing histidine kinase"/>
    <property type="match status" value="1"/>
</dbReference>
<dbReference type="Pfam" id="PF02518">
    <property type="entry name" value="HATPase_c"/>
    <property type="match status" value="1"/>
</dbReference>
<evidence type="ECO:0000256" key="1">
    <source>
        <dbReference type="ARBA" id="ARBA00000085"/>
    </source>
</evidence>
<dbReference type="PANTHER" id="PTHR45436">
    <property type="entry name" value="SENSOR HISTIDINE KINASE YKOH"/>
    <property type="match status" value="1"/>
</dbReference>
<dbReference type="Proteomes" id="UP000620262">
    <property type="component" value="Unassembled WGS sequence"/>
</dbReference>
<feature type="domain" description="Histidine kinase" evidence="12">
    <location>
        <begin position="248"/>
        <end position="443"/>
    </location>
</feature>
<dbReference type="SMART" id="SM00388">
    <property type="entry name" value="HisKA"/>
    <property type="match status" value="1"/>
</dbReference>
<keyword evidence="15" id="KW-1185">Reference proteome</keyword>
<dbReference type="Pfam" id="PF00512">
    <property type="entry name" value="HisKA"/>
    <property type="match status" value="1"/>
</dbReference>
<name>A0ABR9IIX4_RHIVS</name>
<feature type="transmembrane region" description="Helical" evidence="11">
    <location>
        <begin position="12"/>
        <end position="39"/>
    </location>
</feature>